<feature type="region of interest" description="Disordered" evidence="1">
    <location>
        <begin position="22"/>
        <end position="41"/>
    </location>
</feature>
<protein>
    <submittedName>
        <fullName evidence="2">Uncharacterized protein</fullName>
    </submittedName>
</protein>
<evidence type="ECO:0000313" key="2">
    <source>
        <dbReference type="EMBL" id="KAF2490587.1"/>
    </source>
</evidence>
<evidence type="ECO:0000256" key="1">
    <source>
        <dbReference type="SAM" id="MobiDB-lite"/>
    </source>
</evidence>
<dbReference type="AlphaFoldDB" id="A0A6A6QGG4"/>
<feature type="region of interest" description="Disordered" evidence="1">
    <location>
        <begin position="335"/>
        <end position="383"/>
    </location>
</feature>
<feature type="compositionally biased region" description="Polar residues" evidence="1">
    <location>
        <begin position="666"/>
        <end position="677"/>
    </location>
</feature>
<evidence type="ECO:0000313" key="3">
    <source>
        <dbReference type="Proteomes" id="UP000799750"/>
    </source>
</evidence>
<gene>
    <name evidence="2" type="ORF">BU16DRAFT_566598</name>
</gene>
<feature type="region of interest" description="Disordered" evidence="1">
    <location>
        <begin position="579"/>
        <end position="732"/>
    </location>
</feature>
<feature type="compositionally biased region" description="Polar residues" evidence="1">
    <location>
        <begin position="364"/>
        <end position="374"/>
    </location>
</feature>
<name>A0A6A6QGG4_9PEZI</name>
<dbReference type="EMBL" id="MU004197">
    <property type="protein sequence ID" value="KAF2490587.1"/>
    <property type="molecule type" value="Genomic_DNA"/>
</dbReference>
<feature type="region of interest" description="Disordered" evidence="1">
    <location>
        <begin position="524"/>
        <end position="560"/>
    </location>
</feature>
<feature type="compositionally biased region" description="Basic and acidic residues" evidence="1">
    <location>
        <begin position="680"/>
        <end position="700"/>
    </location>
</feature>
<organism evidence="2 3">
    <name type="scientific">Lophium mytilinum</name>
    <dbReference type="NCBI Taxonomy" id="390894"/>
    <lineage>
        <taxon>Eukaryota</taxon>
        <taxon>Fungi</taxon>
        <taxon>Dikarya</taxon>
        <taxon>Ascomycota</taxon>
        <taxon>Pezizomycotina</taxon>
        <taxon>Dothideomycetes</taxon>
        <taxon>Pleosporomycetidae</taxon>
        <taxon>Mytilinidiales</taxon>
        <taxon>Mytilinidiaceae</taxon>
        <taxon>Lophium</taxon>
    </lineage>
</organism>
<feature type="compositionally biased region" description="Gly residues" evidence="1">
    <location>
        <begin position="588"/>
        <end position="601"/>
    </location>
</feature>
<reference evidence="2" key="1">
    <citation type="journal article" date="2020" name="Stud. Mycol.">
        <title>101 Dothideomycetes genomes: a test case for predicting lifestyles and emergence of pathogens.</title>
        <authorList>
            <person name="Haridas S."/>
            <person name="Albert R."/>
            <person name="Binder M."/>
            <person name="Bloem J."/>
            <person name="Labutti K."/>
            <person name="Salamov A."/>
            <person name="Andreopoulos B."/>
            <person name="Baker S."/>
            <person name="Barry K."/>
            <person name="Bills G."/>
            <person name="Bluhm B."/>
            <person name="Cannon C."/>
            <person name="Castanera R."/>
            <person name="Culley D."/>
            <person name="Daum C."/>
            <person name="Ezra D."/>
            <person name="Gonzalez J."/>
            <person name="Henrissat B."/>
            <person name="Kuo A."/>
            <person name="Liang C."/>
            <person name="Lipzen A."/>
            <person name="Lutzoni F."/>
            <person name="Magnuson J."/>
            <person name="Mondo S."/>
            <person name="Nolan M."/>
            <person name="Ohm R."/>
            <person name="Pangilinan J."/>
            <person name="Park H.-J."/>
            <person name="Ramirez L."/>
            <person name="Alfaro M."/>
            <person name="Sun H."/>
            <person name="Tritt A."/>
            <person name="Yoshinaga Y."/>
            <person name="Zwiers L.-H."/>
            <person name="Turgeon B."/>
            <person name="Goodwin S."/>
            <person name="Spatafora J."/>
            <person name="Crous P."/>
            <person name="Grigoriev I."/>
        </authorList>
    </citation>
    <scope>NUCLEOTIDE SEQUENCE</scope>
    <source>
        <strain evidence="2">CBS 269.34</strain>
    </source>
</reference>
<dbReference type="Proteomes" id="UP000799750">
    <property type="component" value="Unassembled WGS sequence"/>
</dbReference>
<keyword evidence="3" id="KW-1185">Reference proteome</keyword>
<accession>A0A6A6QGG4</accession>
<dbReference type="OrthoDB" id="3792038at2759"/>
<feature type="compositionally biased region" description="Basic and acidic residues" evidence="1">
    <location>
        <begin position="638"/>
        <end position="649"/>
    </location>
</feature>
<sequence length="732" mass="80477">MPLANRIHKLKRYLGMPITPETAPARQEHSRPQTAGPAAPPTRFRRILRGCTYAGVKSTNQTAISTPIPIGVPAFVEQITAESLSHFLIWLFYYDIVELPVSPADWYKHLPSMEMRGWIQLGSFLQTTLPAGFQLDRLDEIIDGLHLRKNFVMQCIDKVSKPDLMRWSDVATDIQFAMANSLREKDRLELVEACLEAIQDTNMALKPRTGSVFEGWQIDVTERVADYLGVVVKPRLSRIQGIRMLSGKSEDDQRSVQYIFEAMQAERPVPLVRYGIFPTHPLRNRNSSELSVISPEQAAQEADEELQYSMAQLRNRNRDLRVHVEVLQAKNEELLANRPLPQPPSRFPSLMPSRKPVPGHGHTEQTSSGTSTFGDASERASSRPLTVFRPLPALPADKVEVQQRPKASHGLIPMPPPFTNRKLSGDGRPLVPDRTSSKPASLHILNSHAQSGPSNETILAQRVAFDVKGKGKAKEIDIKSKGKAKEMVFDPYPTDSLSSNKKFIPAPLFSGRPAHQRSQSLSGALDIADPPAPGITRRRSKSAAGLECPHPSLHMRTLSPALEGDRRLLPSQERLASGDYTADIASSSGGGNYGLTRGGIRGRSTSGMGTHSRAPSGGSVMDRPRYDTAFLPHAPTVPDDRSTSLDRHASNVSSEVDERSLADSAPDSSNHLSNASDTDFDLKGPPKRGEKRSDSDDGTMKFRRNSGLIGGNVPFFGSRNVSGGHRDLSRLG</sequence>
<proteinExistence type="predicted"/>
<feature type="region of interest" description="Disordered" evidence="1">
    <location>
        <begin position="406"/>
        <end position="426"/>
    </location>
</feature>